<evidence type="ECO:0000256" key="1">
    <source>
        <dbReference type="SAM" id="MobiDB-lite"/>
    </source>
</evidence>
<dbReference type="EMBL" id="CAADRP010001112">
    <property type="protein sequence ID" value="VFU35636.1"/>
    <property type="molecule type" value="Genomic_DNA"/>
</dbReference>
<organism evidence="2">
    <name type="scientific">Salix viminalis</name>
    <name type="common">Common osier</name>
    <name type="synonym">Basket willow</name>
    <dbReference type="NCBI Taxonomy" id="40686"/>
    <lineage>
        <taxon>Eukaryota</taxon>
        <taxon>Viridiplantae</taxon>
        <taxon>Streptophyta</taxon>
        <taxon>Embryophyta</taxon>
        <taxon>Tracheophyta</taxon>
        <taxon>Spermatophyta</taxon>
        <taxon>Magnoliopsida</taxon>
        <taxon>eudicotyledons</taxon>
        <taxon>Gunneridae</taxon>
        <taxon>Pentapetalae</taxon>
        <taxon>rosids</taxon>
        <taxon>fabids</taxon>
        <taxon>Malpighiales</taxon>
        <taxon>Salicaceae</taxon>
        <taxon>Saliceae</taxon>
        <taxon>Salix</taxon>
    </lineage>
</organism>
<dbReference type="AlphaFoldDB" id="A0A6N2L3Z7"/>
<feature type="region of interest" description="Disordered" evidence="1">
    <location>
        <begin position="26"/>
        <end position="47"/>
    </location>
</feature>
<proteinExistence type="predicted"/>
<gene>
    <name evidence="2" type="ORF">SVIM_LOCUS177446</name>
</gene>
<name>A0A6N2L3Z7_SALVM</name>
<protein>
    <submittedName>
        <fullName evidence="2">Uncharacterized protein</fullName>
    </submittedName>
</protein>
<accession>A0A6N2L3Z7</accession>
<sequence>MDTDSIKSAIKNSLMVKYPIFRSLLGRDKKDGNTGKEQISMSIKTSLLKASESEAMPTLVTGRKDDRG</sequence>
<evidence type="ECO:0000313" key="2">
    <source>
        <dbReference type="EMBL" id="VFU35636.1"/>
    </source>
</evidence>
<reference evidence="2" key="1">
    <citation type="submission" date="2019-03" db="EMBL/GenBank/DDBJ databases">
        <authorList>
            <person name="Mank J."/>
            <person name="Almeida P."/>
        </authorList>
    </citation>
    <scope>NUCLEOTIDE SEQUENCE</scope>
    <source>
        <strain evidence="2">78183</strain>
    </source>
</reference>
<feature type="compositionally biased region" description="Polar residues" evidence="1">
    <location>
        <begin position="35"/>
        <end position="45"/>
    </location>
</feature>